<evidence type="ECO:0000256" key="1">
    <source>
        <dbReference type="ARBA" id="ARBA00004141"/>
    </source>
</evidence>
<evidence type="ECO:0000256" key="14">
    <source>
        <dbReference type="ARBA" id="ARBA00023727"/>
    </source>
</evidence>
<dbReference type="Proteomes" id="UP000001075">
    <property type="component" value="Unassembled WGS sequence"/>
</dbReference>
<dbReference type="InParanoid" id="G3GXU8"/>
<evidence type="ECO:0000256" key="9">
    <source>
        <dbReference type="ARBA" id="ARBA00023098"/>
    </source>
</evidence>
<evidence type="ECO:0000256" key="7">
    <source>
        <dbReference type="ARBA" id="ARBA00022832"/>
    </source>
</evidence>
<keyword evidence="8" id="KW-1133">Transmembrane helix</keyword>
<keyword evidence="10 15" id="KW-0472">Membrane</keyword>
<comment type="subcellular location">
    <subcellularLocation>
        <location evidence="15">Endoplasmic reticulum membrane</location>
        <topology evidence="15">Multi-pass membrane protein</topology>
    </subcellularLocation>
    <subcellularLocation>
        <location evidence="1">Membrane</location>
        <topology evidence="1">Multi-pass membrane protein</topology>
    </subcellularLocation>
</comment>
<evidence type="ECO:0000256" key="16">
    <source>
        <dbReference type="SAM" id="MobiDB-lite"/>
    </source>
</evidence>
<protein>
    <recommendedName>
        <fullName evidence="4 15">Very-long-chain (3R)-3-hydroxyacyl-CoA dehydratase</fullName>
        <ecNumber evidence="4 15">4.2.1.134</ecNumber>
    </recommendedName>
</protein>
<evidence type="ECO:0000256" key="13">
    <source>
        <dbReference type="ARBA" id="ARBA00023688"/>
    </source>
</evidence>
<name>G3GXU8_CRIGR</name>
<keyword evidence="5 15" id="KW-0444">Lipid biosynthesis</keyword>
<accession>G3GXU8</accession>
<gene>
    <name evidence="17" type="ORF">I79_002592</name>
</gene>
<keyword evidence="9 15" id="KW-0443">Lipid metabolism</keyword>
<feature type="region of interest" description="Disordered" evidence="16">
    <location>
        <begin position="83"/>
        <end position="199"/>
    </location>
</feature>
<evidence type="ECO:0000256" key="3">
    <source>
        <dbReference type="ARBA" id="ARBA00007811"/>
    </source>
</evidence>
<proteinExistence type="inferred from homology"/>
<evidence type="ECO:0000256" key="15">
    <source>
        <dbReference type="RuleBase" id="RU363109"/>
    </source>
</evidence>
<dbReference type="PANTHER" id="PTHR11035">
    <property type="entry name" value="VERY-LONG-CHAIN (3R)-3-HYDROXYACYL-COA DEHYDRATASE"/>
    <property type="match status" value="1"/>
</dbReference>
<dbReference type="GO" id="GO:0005789">
    <property type="term" value="C:endoplasmic reticulum membrane"/>
    <property type="evidence" value="ECO:0007669"/>
    <property type="project" value="UniProtKB-SubCell"/>
</dbReference>
<keyword evidence="6" id="KW-0812">Transmembrane</keyword>
<feature type="compositionally biased region" description="Basic and acidic residues" evidence="16">
    <location>
        <begin position="83"/>
        <end position="189"/>
    </location>
</feature>
<evidence type="ECO:0000256" key="2">
    <source>
        <dbReference type="ARBA" id="ARBA00005194"/>
    </source>
</evidence>
<keyword evidence="11 15" id="KW-0275">Fatty acid biosynthesis</keyword>
<dbReference type="GO" id="GO:0030148">
    <property type="term" value="P:sphingolipid biosynthetic process"/>
    <property type="evidence" value="ECO:0007669"/>
    <property type="project" value="TreeGrafter"/>
</dbReference>
<comment type="catalytic activity">
    <reaction evidence="14">
        <text>a very-long-chain (3R)-3-hydroxyacyl-CoA = a very-long-chain (2E)-enoyl-CoA + H2O</text>
        <dbReference type="Rhea" id="RHEA:45812"/>
        <dbReference type="ChEBI" id="CHEBI:15377"/>
        <dbReference type="ChEBI" id="CHEBI:83728"/>
        <dbReference type="ChEBI" id="CHEBI:85440"/>
        <dbReference type="EC" id="4.2.1.134"/>
    </reaction>
    <physiologicalReaction direction="left-to-right" evidence="14">
        <dbReference type="Rhea" id="RHEA:45813"/>
    </physiologicalReaction>
</comment>
<dbReference type="PANTHER" id="PTHR11035:SF16">
    <property type="entry name" value="VERY-LONG-CHAIN (3R)-3-HYDROXYACYL-COA DEHYDRATASE 4"/>
    <property type="match status" value="1"/>
</dbReference>
<keyword evidence="7 15" id="KW-0276">Fatty acid metabolism</keyword>
<dbReference type="EC" id="4.2.1.134" evidence="4 15"/>
<keyword evidence="12 15" id="KW-0456">Lyase</keyword>
<dbReference type="PaxDb" id="10029-XP_007616854.1"/>
<evidence type="ECO:0000313" key="18">
    <source>
        <dbReference type="Proteomes" id="UP000001075"/>
    </source>
</evidence>
<sequence length="199" mass="23914">MVDTFYAIGLVMRVCQFISLLELLHIYIGIESNHLFPRFLQLTERVVILFGVITSQEEIQEKYVVCVLFIFWNLLDMRGEGEVGKKEGEEKRGEEKRGEERRGEERRGEERRGEERRGEERRGEERRGEERRGEERRGEERRGEERRGEERRGEERRGEERRGEERRGEERRGEEKERERERECIKVQDRGGPAQVTAY</sequence>
<dbReference type="EMBL" id="JH000061">
    <property type="protein sequence ID" value="EGV95887.1"/>
    <property type="molecule type" value="Genomic_DNA"/>
</dbReference>
<dbReference type="UniPathway" id="UPA00094"/>
<dbReference type="InterPro" id="IPR007482">
    <property type="entry name" value="Tyr_Pase-like_PTPLA"/>
</dbReference>
<comment type="similarity">
    <text evidence="3 15">Belongs to the very long-chain fatty acids dehydratase HACD family.</text>
</comment>
<keyword evidence="15" id="KW-0256">Endoplasmic reticulum</keyword>
<comment type="catalytic activity">
    <reaction evidence="13">
        <text>(3R)-hydroxyhexadecanoyl-CoA = (2E)-hexadecenoyl-CoA + H2O</text>
        <dbReference type="Rhea" id="RHEA:39159"/>
        <dbReference type="ChEBI" id="CHEBI:15377"/>
        <dbReference type="ChEBI" id="CHEBI:61526"/>
        <dbReference type="ChEBI" id="CHEBI:74278"/>
    </reaction>
    <physiologicalReaction direction="left-to-right" evidence="13">
        <dbReference type="Rhea" id="RHEA:39160"/>
    </physiologicalReaction>
</comment>
<evidence type="ECO:0000256" key="12">
    <source>
        <dbReference type="ARBA" id="ARBA00023239"/>
    </source>
</evidence>
<dbReference type="Pfam" id="PF04387">
    <property type="entry name" value="PTPLA"/>
    <property type="match status" value="1"/>
</dbReference>
<evidence type="ECO:0000256" key="11">
    <source>
        <dbReference type="ARBA" id="ARBA00023160"/>
    </source>
</evidence>
<dbReference type="eggNOG" id="KOG3187">
    <property type="taxonomic scope" value="Eukaryota"/>
</dbReference>
<dbReference type="GO" id="GO:0030497">
    <property type="term" value="P:fatty acid elongation"/>
    <property type="evidence" value="ECO:0007669"/>
    <property type="project" value="TreeGrafter"/>
</dbReference>
<reference evidence="18" key="1">
    <citation type="journal article" date="2011" name="Nat. Biotechnol.">
        <title>The genomic sequence of the Chinese hamster ovary (CHO)-K1 cell line.</title>
        <authorList>
            <person name="Xu X."/>
            <person name="Nagarajan H."/>
            <person name="Lewis N.E."/>
            <person name="Pan S."/>
            <person name="Cai Z."/>
            <person name="Liu X."/>
            <person name="Chen W."/>
            <person name="Xie M."/>
            <person name="Wang W."/>
            <person name="Hammond S."/>
            <person name="Andersen M.R."/>
            <person name="Neff N."/>
            <person name="Passarelli B."/>
            <person name="Koh W."/>
            <person name="Fan H.C."/>
            <person name="Wang J."/>
            <person name="Gui Y."/>
            <person name="Lee K.H."/>
            <person name="Betenbaugh M.J."/>
            <person name="Quake S.R."/>
            <person name="Famili I."/>
            <person name="Palsson B.O."/>
            <person name="Wang J."/>
        </authorList>
    </citation>
    <scope>NUCLEOTIDE SEQUENCE [LARGE SCALE GENOMIC DNA]</scope>
    <source>
        <strain evidence="18">CHO K1 cell line</strain>
    </source>
</reference>
<dbReference type="AlphaFoldDB" id="G3GXU8"/>
<evidence type="ECO:0000256" key="10">
    <source>
        <dbReference type="ARBA" id="ARBA00023136"/>
    </source>
</evidence>
<dbReference type="STRING" id="10029.G3GXU8"/>
<organism evidence="17 18">
    <name type="scientific">Cricetulus griseus</name>
    <name type="common">Chinese hamster</name>
    <name type="synonym">Cricetulus barabensis griseus</name>
    <dbReference type="NCBI Taxonomy" id="10029"/>
    <lineage>
        <taxon>Eukaryota</taxon>
        <taxon>Metazoa</taxon>
        <taxon>Chordata</taxon>
        <taxon>Craniata</taxon>
        <taxon>Vertebrata</taxon>
        <taxon>Euteleostomi</taxon>
        <taxon>Mammalia</taxon>
        <taxon>Eutheria</taxon>
        <taxon>Euarchontoglires</taxon>
        <taxon>Glires</taxon>
        <taxon>Rodentia</taxon>
        <taxon>Myomorpha</taxon>
        <taxon>Muroidea</taxon>
        <taxon>Cricetidae</taxon>
        <taxon>Cricetinae</taxon>
        <taxon>Cricetulus</taxon>
    </lineage>
</organism>
<evidence type="ECO:0000256" key="6">
    <source>
        <dbReference type="ARBA" id="ARBA00022692"/>
    </source>
</evidence>
<dbReference type="GO" id="GO:0102158">
    <property type="term" value="F:very-long-chain (3R)-3-hydroxyacyl-CoA dehydratase activity"/>
    <property type="evidence" value="ECO:0007669"/>
    <property type="project" value="UniProtKB-EC"/>
</dbReference>
<dbReference type="GO" id="GO:0042761">
    <property type="term" value="P:very long-chain fatty acid biosynthetic process"/>
    <property type="evidence" value="ECO:0007669"/>
    <property type="project" value="TreeGrafter"/>
</dbReference>
<evidence type="ECO:0000256" key="8">
    <source>
        <dbReference type="ARBA" id="ARBA00022989"/>
    </source>
</evidence>
<comment type="pathway">
    <text evidence="2 15">Lipid metabolism; fatty acid biosynthesis.</text>
</comment>
<evidence type="ECO:0000256" key="5">
    <source>
        <dbReference type="ARBA" id="ARBA00022516"/>
    </source>
</evidence>
<comment type="function">
    <text evidence="15">Catalyzes the third of the four reactions of the long-chain fatty acids elongation cycle. This endoplasmic reticulum-bound enzymatic process, allows the addition of two carbons to the chain of long- and very long-chain fatty acids/VLCFAs per cycle. This enzyme catalyzes the dehydration of the 3-hydroxyacyl-CoA intermediate into trans-2,3-enoyl-CoA, within each cycle of fatty acid elongation. Thereby, it participates to the production of VLCFAs of different chain lengths that are involved in multiple biological processes as precursors of membrane lipids and lipid mediators.</text>
</comment>
<evidence type="ECO:0000256" key="4">
    <source>
        <dbReference type="ARBA" id="ARBA00013122"/>
    </source>
</evidence>
<evidence type="ECO:0000313" key="17">
    <source>
        <dbReference type="EMBL" id="EGV95887.1"/>
    </source>
</evidence>